<dbReference type="Pfam" id="PF01408">
    <property type="entry name" value="GFO_IDH_MocA"/>
    <property type="match status" value="1"/>
</dbReference>
<dbReference type="PANTHER" id="PTHR43708:SF4">
    <property type="entry name" value="OXIDOREDUCTASE YCEM-RELATED"/>
    <property type="match status" value="1"/>
</dbReference>
<dbReference type="SUPFAM" id="SSF51735">
    <property type="entry name" value="NAD(P)-binding Rossmann-fold domains"/>
    <property type="match status" value="1"/>
</dbReference>
<reference evidence="3 4" key="1">
    <citation type="journal article" date="2019" name="Int. J. Syst. Evol. Microbiol.">
        <title>The Global Catalogue of Microorganisms (GCM) 10K type strain sequencing project: providing services to taxonomists for standard genome sequencing and annotation.</title>
        <authorList>
            <consortium name="The Broad Institute Genomics Platform"/>
            <consortium name="The Broad Institute Genome Sequencing Center for Infectious Disease"/>
            <person name="Wu L."/>
            <person name="Ma J."/>
        </authorList>
    </citation>
    <scope>NUCLEOTIDE SEQUENCE [LARGE SCALE GENOMIC DNA]</scope>
    <source>
        <strain evidence="3 4">JCM 12662</strain>
    </source>
</reference>
<dbReference type="Gene3D" id="3.40.50.720">
    <property type="entry name" value="NAD(P)-binding Rossmann-like Domain"/>
    <property type="match status" value="1"/>
</dbReference>
<dbReference type="InterPro" id="IPR051317">
    <property type="entry name" value="Gfo/Idh/MocA_oxidoreduct"/>
</dbReference>
<comment type="caution">
    <text evidence="3">The sequence shown here is derived from an EMBL/GenBank/DDBJ whole genome shotgun (WGS) entry which is preliminary data.</text>
</comment>
<dbReference type="SUPFAM" id="SSF55347">
    <property type="entry name" value="Glyceraldehyde-3-phosphate dehydrogenase-like, C-terminal domain"/>
    <property type="match status" value="1"/>
</dbReference>
<proteinExistence type="predicted"/>
<dbReference type="PANTHER" id="PTHR43708">
    <property type="entry name" value="CONSERVED EXPRESSED OXIDOREDUCTASE (EUROFUNG)"/>
    <property type="match status" value="1"/>
</dbReference>
<gene>
    <name evidence="3" type="ORF">GCM10008932_06110</name>
</gene>
<dbReference type="InterPro" id="IPR048477">
    <property type="entry name" value="YceM-like_C"/>
</dbReference>
<dbReference type="Gene3D" id="3.30.360.10">
    <property type="entry name" value="Dihydrodipicolinate Reductase, domain 2"/>
    <property type="match status" value="1"/>
</dbReference>
<dbReference type="Proteomes" id="UP001501166">
    <property type="component" value="Unassembled WGS sequence"/>
</dbReference>
<dbReference type="InterPro" id="IPR036291">
    <property type="entry name" value="NAD(P)-bd_dom_sf"/>
</dbReference>
<feature type="domain" description="Gfo/Idh/MocA-like oxidoreductase N-terminal" evidence="1">
    <location>
        <begin position="1"/>
        <end position="121"/>
    </location>
</feature>
<dbReference type="RefSeq" id="WP_343753886.1">
    <property type="nucleotide sequence ID" value="NZ_BAAACW010000039.1"/>
</dbReference>
<dbReference type="Pfam" id="PF21378">
    <property type="entry name" value="YceM-like_C"/>
    <property type="match status" value="1"/>
</dbReference>
<evidence type="ECO:0000313" key="3">
    <source>
        <dbReference type="EMBL" id="GAA0355910.1"/>
    </source>
</evidence>
<keyword evidence="4" id="KW-1185">Reference proteome</keyword>
<name>A0ABN0X5T4_9LACT</name>
<dbReference type="EMBL" id="BAAACW010000039">
    <property type="protein sequence ID" value="GAA0355910.1"/>
    <property type="molecule type" value="Genomic_DNA"/>
</dbReference>
<evidence type="ECO:0000259" key="1">
    <source>
        <dbReference type="Pfam" id="PF01408"/>
    </source>
</evidence>
<sequence>MKIGVIGLGSIAQKAYLPIYTTEFPQHDWYFSTRREEVLQQTARKYGVPKDRLTTNWKALAEEVGAVFIHTPTHTHEEIIRYYLDKHIPVFVDKPITDDLNTTKELLKLAKENNTLLTTGFNRRFAPMVQKLKALSDKNVLSIEKNQENNTDFSVRYRLYDMMIHPIDTALYLAGETLTVRDSHILTKGEDFLHAWVLLESDTKSVTVRINNQSGAKREVFEVQSPSKTAVVENLTDWIEYTVDGTTQIVAGDWTPTLEKRGFLPMIQTFLKAVETKGENPVSLSSSLASHEVCEAIIDRYEQS</sequence>
<evidence type="ECO:0000313" key="4">
    <source>
        <dbReference type="Proteomes" id="UP001501166"/>
    </source>
</evidence>
<accession>A0ABN0X5T4</accession>
<protein>
    <submittedName>
        <fullName evidence="3">Gfo/Idh/MocA family oxidoreductase</fullName>
    </submittedName>
</protein>
<dbReference type="InterPro" id="IPR000683">
    <property type="entry name" value="Gfo/Idh/MocA-like_OxRdtase_N"/>
</dbReference>
<feature type="domain" description="YceM-like C-terminal" evidence="2">
    <location>
        <begin position="127"/>
        <end position="238"/>
    </location>
</feature>
<organism evidence="3 4">
    <name type="scientific">Alkalibacterium iburiense</name>
    <dbReference type="NCBI Taxonomy" id="290589"/>
    <lineage>
        <taxon>Bacteria</taxon>
        <taxon>Bacillati</taxon>
        <taxon>Bacillota</taxon>
        <taxon>Bacilli</taxon>
        <taxon>Lactobacillales</taxon>
        <taxon>Carnobacteriaceae</taxon>
        <taxon>Alkalibacterium</taxon>
    </lineage>
</organism>
<evidence type="ECO:0000259" key="2">
    <source>
        <dbReference type="Pfam" id="PF21378"/>
    </source>
</evidence>